<dbReference type="InterPro" id="IPR009241">
    <property type="entry name" value="HigB-like"/>
</dbReference>
<organism evidence="1 2">
    <name type="scientific">Streptomyces mobaraensis (strain ATCC 29032 / DSM 40847 / JCM 4168 / NBRC 13819 / NCIMB 11159 / IPCR 16-22)</name>
    <dbReference type="NCBI Taxonomy" id="1223523"/>
    <lineage>
        <taxon>Bacteria</taxon>
        <taxon>Bacillati</taxon>
        <taxon>Actinomycetota</taxon>
        <taxon>Actinomycetes</taxon>
        <taxon>Kitasatosporales</taxon>
        <taxon>Streptomycetaceae</taxon>
        <taxon>Streptomyces</taxon>
    </lineage>
</organism>
<name>M3BCA4_STRM1</name>
<accession>M3BCA4</accession>
<gene>
    <name evidence="1" type="ORF">H340_27726</name>
</gene>
<comment type="caution">
    <text evidence="1">The sequence shown here is derived from an EMBL/GenBank/DDBJ whole genome shotgun (WGS) entry which is preliminary data.</text>
</comment>
<evidence type="ECO:0008006" key="3">
    <source>
        <dbReference type="Google" id="ProtNLM"/>
    </source>
</evidence>
<evidence type="ECO:0000313" key="2">
    <source>
        <dbReference type="Proteomes" id="UP000011740"/>
    </source>
</evidence>
<protein>
    <recommendedName>
        <fullName evidence="3">Addiction module toxin RelE</fullName>
    </recommendedName>
</protein>
<reference evidence="1 2" key="1">
    <citation type="journal article" date="2013" name="Genome Announc.">
        <title>Whole-Genome Shotgun Assembly and Analysis of the Genome of Streptomyces mobaraensis DSM 40847, a Strain for Industrial Production of Microbial Transglutaminase.</title>
        <authorList>
            <person name="Yang H."/>
            <person name="He T."/>
            <person name="Wu W."/>
            <person name="Zhu W."/>
            <person name="Lu B."/>
            <person name="Sun W."/>
        </authorList>
    </citation>
    <scope>NUCLEOTIDE SEQUENCE [LARGE SCALE GENOMIC DNA]</scope>
    <source>
        <strain evidence="1 2">DSM 40847</strain>
    </source>
</reference>
<dbReference type="Proteomes" id="UP000011740">
    <property type="component" value="Unassembled WGS sequence"/>
</dbReference>
<dbReference type="eggNOG" id="COG4683">
    <property type="taxonomic scope" value="Bacteria"/>
</dbReference>
<dbReference type="EMBL" id="AORZ01000137">
    <property type="protein sequence ID" value="EME97199.1"/>
    <property type="molecule type" value="Genomic_DNA"/>
</dbReference>
<sequence>MWEIILLQPVEDWFLRLCKEDPRSANSVVEALDHLALVGPSLGRPMADRVHGSVLHNLKELRPASGGRSEVRMLFVFDADREAVMLVAGDKAGEWNRWYREHVPVAESRYAEYVARKRTGGAK</sequence>
<dbReference type="PATRIC" id="fig|1223523.3.peg.5630"/>
<evidence type="ECO:0000313" key="1">
    <source>
        <dbReference type="EMBL" id="EME97199.1"/>
    </source>
</evidence>
<dbReference type="STRING" id="1223523.H340_27726"/>
<proteinExistence type="predicted"/>
<dbReference type="Pfam" id="PF05973">
    <property type="entry name" value="Gp49"/>
    <property type="match status" value="1"/>
</dbReference>
<dbReference type="RefSeq" id="WP_004952975.1">
    <property type="nucleotide sequence ID" value="NZ_AORZ01000137.1"/>
</dbReference>
<dbReference type="AlphaFoldDB" id="M3BCA4"/>